<dbReference type="STRING" id="282683.SAMN04488105_12048"/>
<feature type="binding site" evidence="14 15">
    <location>
        <position position="23"/>
    </location>
    <ligand>
        <name>a divalent metal cation</name>
        <dbReference type="ChEBI" id="CHEBI:60240"/>
    </ligand>
</feature>
<accession>A0A1G7KXB5</accession>
<evidence type="ECO:0000256" key="16">
    <source>
        <dbReference type="RuleBase" id="RU003515"/>
    </source>
</evidence>
<dbReference type="InterPro" id="IPR022898">
    <property type="entry name" value="RNase_HII"/>
</dbReference>
<evidence type="ECO:0000259" key="17">
    <source>
        <dbReference type="PROSITE" id="PS51975"/>
    </source>
</evidence>
<evidence type="ECO:0000313" key="18">
    <source>
        <dbReference type="EMBL" id="SDF41845.1"/>
    </source>
</evidence>
<evidence type="ECO:0000256" key="6">
    <source>
        <dbReference type="ARBA" id="ARBA00012180"/>
    </source>
</evidence>
<evidence type="ECO:0000256" key="2">
    <source>
        <dbReference type="ARBA" id="ARBA00001946"/>
    </source>
</evidence>
<dbReference type="GO" id="GO:0005737">
    <property type="term" value="C:cytoplasm"/>
    <property type="evidence" value="ECO:0007669"/>
    <property type="project" value="UniProtKB-SubCell"/>
</dbReference>
<dbReference type="PANTHER" id="PTHR10954:SF18">
    <property type="entry name" value="RIBONUCLEASE HII"/>
    <property type="match status" value="1"/>
</dbReference>
<dbReference type="CDD" id="cd07182">
    <property type="entry name" value="RNase_HII_bacteria_HII_like"/>
    <property type="match status" value="1"/>
</dbReference>
<evidence type="ECO:0000256" key="10">
    <source>
        <dbReference type="ARBA" id="ARBA00022723"/>
    </source>
</evidence>
<comment type="subcellular location">
    <subcellularLocation>
        <location evidence="4 14">Cytoplasm</location>
    </subcellularLocation>
</comment>
<dbReference type="Proteomes" id="UP000198994">
    <property type="component" value="Unassembled WGS sequence"/>
</dbReference>
<dbReference type="OrthoDB" id="9803420at2"/>
<evidence type="ECO:0000313" key="19">
    <source>
        <dbReference type="Proteomes" id="UP000198994"/>
    </source>
</evidence>
<dbReference type="NCBIfam" id="NF000595">
    <property type="entry name" value="PRK00015.1-3"/>
    <property type="match status" value="1"/>
</dbReference>
<keyword evidence="8 14" id="KW-0963">Cytoplasm</keyword>
<proteinExistence type="inferred from homology"/>
<keyword evidence="9 14" id="KW-0540">Nuclease</keyword>
<evidence type="ECO:0000256" key="7">
    <source>
        <dbReference type="ARBA" id="ARBA00019179"/>
    </source>
</evidence>
<evidence type="ECO:0000256" key="12">
    <source>
        <dbReference type="ARBA" id="ARBA00022801"/>
    </source>
</evidence>
<evidence type="ECO:0000256" key="14">
    <source>
        <dbReference type="HAMAP-Rule" id="MF_00052"/>
    </source>
</evidence>
<feature type="domain" description="RNase H type-2" evidence="17">
    <location>
        <begin position="17"/>
        <end position="206"/>
    </location>
</feature>
<dbReference type="RefSeq" id="WP_040383670.1">
    <property type="nucleotide sequence ID" value="NZ_FNAV01000020.1"/>
</dbReference>
<evidence type="ECO:0000256" key="1">
    <source>
        <dbReference type="ARBA" id="ARBA00000077"/>
    </source>
</evidence>
<dbReference type="InterPro" id="IPR012337">
    <property type="entry name" value="RNaseH-like_sf"/>
</dbReference>
<dbReference type="PANTHER" id="PTHR10954">
    <property type="entry name" value="RIBONUCLEASE H2 SUBUNIT A"/>
    <property type="match status" value="1"/>
</dbReference>
<dbReference type="AlphaFoldDB" id="A0A1G7KXB5"/>
<comment type="function">
    <text evidence="3 14 16">Endonuclease that specifically degrades the RNA of RNA-DNA hybrids.</text>
</comment>
<dbReference type="GO" id="GO:0004523">
    <property type="term" value="F:RNA-DNA hybrid ribonuclease activity"/>
    <property type="evidence" value="ECO:0007669"/>
    <property type="project" value="UniProtKB-UniRule"/>
</dbReference>
<dbReference type="Gene3D" id="3.30.420.10">
    <property type="entry name" value="Ribonuclease H-like superfamily/Ribonuclease H"/>
    <property type="match status" value="1"/>
</dbReference>
<evidence type="ECO:0000256" key="3">
    <source>
        <dbReference type="ARBA" id="ARBA00004065"/>
    </source>
</evidence>
<evidence type="ECO:0000256" key="11">
    <source>
        <dbReference type="ARBA" id="ARBA00022759"/>
    </source>
</evidence>
<name>A0A1G7KXB5_9RHOB</name>
<keyword evidence="12 14" id="KW-0378">Hydrolase</keyword>
<dbReference type="HAMAP" id="MF_00052_B">
    <property type="entry name" value="RNase_HII_B"/>
    <property type="match status" value="1"/>
</dbReference>
<dbReference type="GO" id="GO:0003723">
    <property type="term" value="F:RNA binding"/>
    <property type="evidence" value="ECO:0007669"/>
    <property type="project" value="UniProtKB-UniRule"/>
</dbReference>
<comment type="cofactor">
    <cofactor evidence="14 15">
        <name>Mn(2+)</name>
        <dbReference type="ChEBI" id="CHEBI:29035"/>
    </cofactor>
    <cofactor evidence="14 15">
        <name>Mg(2+)</name>
        <dbReference type="ChEBI" id="CHEBI:18420"/>
    </cofactor>
    <text evidence="14 15">Manganese or magnesium. Binds 1 divalent metal ion per monomer in the absence of substrate. May bind a second metal ion after substrate binding.</text>
</comment>
<dbReference type="GO" id="GO:0006298">
    <property type="term" value="P:mismatch repair"/>
    <property type="evidence" value="ECO:0007669"/>
    <property type="project" value="TreeGrafter"/>
</dbReference>
<comment type="cofactor">
    <cofactor evidence="2">
        <name>Mg(2+)</name>
        <dbReference type="ChEBI" id="CHEBI:18420"/>
    </cofactor>
</comment>
<dbReference type="EMBL" id="FNAV01000020">
    <property type="protein sequence ID" value="SDF41845.1"/>
    <property type="molecule type" value="Genomic_DNA"/>
</dbReference>
<dbReference type="GO" id="GO:0030145">
    <property type="term" value="F:manganese ion binding"/>
    <property type="evidence" value="ECO:0007669"/>
    <property type="project" value="UniProtKB-UniRule"/>
</dbReference>
<keyword evidence="19" id="KW-1185">Reference proteome</keyword>
<dbReference type="EC" id="3.1.26.4" evidence="6 14"/>
<dbReference type="Pfam" id="PF01351">
    <property type="entry name" value="RNase_HII"/>
    <property type="match status" value="1"/>
</dbReference>
<dbReference type="InterPro" id="IPR001352">
    <property type="entry name" value="RNase_HII/HIII"/>
</dbReference>
<reference evidence="19" key="1">
    <citation type="submission" date="2016-10" db="EMBL/GenBank/DDBJ databases">
        <authorList>
            <person name="Varghese N."/>
            <person name="Submissions S."/>
        </authorList>
    </citation>
    <scope>NUCLEOTIDE SEQUENCE [LARGE SCALE GENOMIC DNA]</scope>
    <source>
        <strain evidence="19">DSM 10146</strain>
    </source>
</reference>
<dbReference type="InterPro" id="IPR024567">
    <property type="entry name" value="RNase_HII/HIII_dom"/>
</dbReference>
<feature type="binding site" evidence="14 15">
    <location>
        <position position="114"/>
    </location>
    <ligand>
        <name>a divalent metal cation</name>
        <dbReference type="ChEBI" id="CHEBI:60240"/>
    </ligand>
</feature>
<evidence type="ECO:0000256" key="5">
    <source>
        <dbReference type="ARBA" id="ARBA00007383"/>
    </source>
</evidence>
<keyword evidence="13 14" id="KW-0464">Manganese</keyword>
<protein>
    <recommendedName>
        <fullName evidence="7 14">Ribonuclease HII</fullName>
        <shortName evidence="14">RNase HII</shortName>
        <ecNumber evidence="6 14">3.1.26.4</ecNumber>
    </recommendedName>
</protein>
<feature type="binding site" evidence="14 15">
    <location>
        <position position="24"/>
    </location>
    <ligand>
        <name>a divalent metal cation</name>
        <dbReference type="ChEBI" id="CHEBI:60240"/>
    </ligand>
</feature>
<sequence>MEFPDDSFEAPHWEKGTRVAGVDEVGRGPLAGPVVAAAVVLDPRWVPPGLNDSKKLTAKRRARLSAWLWECAEVSIGSASVEEIDQLNILQASLLAMHRAVTGLENAPGHVLVDGRFLPPQLPCEATPIIKGDGRSVSIAAASVVAKIWRDRLMRDLAQHHPGYGWETNAGYGSKSHKLALQNLGVTPHHRRSFKPIHNILWQAQSASD</sequence>
<dbReference type="PROSITE" id="PS51975">
    <property type="entry name" value="RNASE_H_2"/>
    <property type="match status" value="1"/>
</dbReference>
<comment type="catalytic activity">
    <reaction evidence="1 14 15 16">
        <text>Endonucleolytic cleavage to 5'-phosphomonoester.</text>
        <dbReference type="EC" id="3.1.26.4"/>
    </reaction>
</comment>
<keyword evidence="11 14" id="KW-0255">Endonuclease</keyword>
<gene>
    <name evidence="14" type="primary">rnhB</name>
    <name evidence="18" type="ORF">SAMN04488105_12048</name>
</gene>
<organism evidence="18 19">
    <name type="scientific">Salipiger thiooxidans</name>
    <dbReference type="NCBI Taxonomy" id="282683"/>
    <lineage>
        <taxon>Bacteria</taxon>
        <taxon>Pseudomonadati</taxon>
        <taxon>Pseudomonadota</taxon>
        <taxon>Alphaproteobacteria</taxon>
        <taxon>Rhodobacterales</taxon>
        <taxon>Roseobacteraceae</taxon>
        <taxon>Salipiger</taxon>
    </lineage>
</organism>
<evidence type="ECO:0000256" key="15">
    <source>
        <dbReference type="PROSITE-ProRule" id="PRU01319"/>
    </source>
</evidence>
<evidence type="ECO:0000256" key="9">
    <source>
        <dbReference type="ARBA" id="ARBA00022722"/>
    </source>
</evidence>
<evidence type="ECO:0000256" key="4">
    <source>
        <dbReference type="ARBA" id="ARBA00004496"/>
    </source>
</evidence>
<evidence type="ECO:0000256" key="8">
    <source>
        <dbReference type="ARBA" id="ARBA00022490"/>
    </source>
</evidence>
<keyword evidence="10 14" id="KW-0479">Metal-binding</keyword>
<dbReference type="InterPro" id="IPR036397">
    <property type="entry name" value="RNaseH_sf"/>
</dbReference>
<dbReference type="GO" id="GO:0043137">
    <property type="term" value="P:DNA replication, removal of RNA primer"/>
    <property type="evidence" value="ECO:0007669"/>
    <property type="project" value="TreeGrafter"/>
</dbReference>
<dbReference type="SUPFAM" id="SSF53098">
    <property type="entry name" value="Ribonuclease H-like"/>
    <property type="match status" value="1"/>
</dbReference>
<evidence type="ECO:0000256" key="13">
    <source>
        <dbReference type="ARBA" id="ARBA00023211"/>
    </source>
</evidence>
<comment type="similarity">
    <text evidence="5 14 16">Belongs to the RNase HII family.</text>
</comment>
<dbReference type="GO" id="GO:0032299">
    <property type="term" value="C:ribonuclease H2 complex"/>
    <property type="evidence" value="ECO:0007669"/>
    <property type="project" value="TreeGrafter"/>
</dbReference>